<gene>
    <name evidence="6" type="ORF">GTW58_02640</name>
</gene>
<dbReference type="EMBL" id="JAAVUN010000003">
    <property type="protein sequence ID" value="NKE08862.1"/>
    <property type="molecule type" value="Genomic_DNA"/>
</dbReference>
<dbReference type="GO" id="GO:0016020">
    <property type="term" value="C:membrane"/>
    <property type="evidence" value="ECO:0007669"/>
    <property type="project" value="UniProtKB-SubCell"/>
</dbReference>
<dbReference type="InterPro" id="IPR051788">
    <property type="entry name" value="MFS_Transporter"/>
</dbReference>
<feature type="transmembrane region" description="Helical" evidence="5">
    <location>
        <begin position="20"/>
        <end position="37"/>
    </location>
</feature>
<feature type="transmembrane region" description="Helical" evidence="5">
    <location>
        <begin position="168"/>
        <end position="191"/>
    </location>
</feature>
<evidence type="ECO:0000256" key="4">
    <source>
        <dbReference type="ARBA" id="ARBA00023136"/>
    </source>
</evidence>
<feature type="transmembrane region" description="Helical" evidence="5">
    <location>
        <begin position="90"/>
        <end position="111"/>
    </location>
</feature>
<evidence type="ECO:0000256" key="1">
    <source>
        <dbReference type="ARBA" id="ARBA00004141"/>
    </source>
</evidence>
<reference evidence="6 7" key="1">
    <citation type="submission" date="2020-02" db="EMBL/GenBank/DDBJ databases">
        <authorList>
            <person name="Sun Q."/>
        </authorList>
    </citation>
    <scope>NUCLEOTIDE SEQUENCE [LARGE SCALE GENOMIC DNA]</scope>
    <source>
        <strain evidence="6 7">YIM 13062</strain>
    </source>
</reference>
<feature type="transmembrane region" description="Helical" evidence="5">
    <location>
        <begin position="197"/>
        <end position="218"/>
    </location>
</feature>
<feature type="transmembrane region" description="Helical" evidence="5">
    <location>
        <begin position="328"/>
        <end position="346"/>
    </location>
</feature>
<dbReference type="RefSeq" id="WP_119932279.1">
    <property type="nucleotide sequence ID" value="NZ_JAAVUN010000003.1"/>
</dbReference>
<feature type="transmembrane region" description="Helical" evidence="5">
    <location>
        <begin position="259"/>
        <end position="276"/>
    </location>
</feature>
<keyword evidence="2 5" id="KW-0812">Transmembrane</keyword>
<protein>
    <submittedName>
        <fullName evidence="6">MFS transporter</fullName>
    </submittedName>
</protein>
<feature type="transmembrane region" description="Helical" evidence="5">
    <location>
        <begin position="123"/>
        <end position="147"/>
    </location>
</feature>
<comment type="caution">
    <text evidence="6">The sequence shown here is derived from an EMBL/GenBank/DDBJ whole genome shotgun (WGS) entry which is preliminary data.</text>
</comment>
<accession>A0A846TSV6</accession>
<keyword evidence="3 5" id="KW-1133">Transmembrane helix</keyword>
<keyword evidence="7" id="KW-1185">Reference proteome</keyword>
<feature type="transmembrane region" description="Helical" evidence="5">
    <location>
        <begin position="352"/>
        <end position="375"/>
    </location>
</feature>
<proteinExistence type="predicted"/>
<feature type="transmembrane region" description="Helical" evidence="5">
    <location>
        <begin position="296"/>
        <end position="316"/>
    </location>
</feature>
<dbReference type="Gene3D" id="1.20.1250.20">
    <property type="entry name" value="MFS general substrate transporter like domains"/>
    <property type="match status" value="2"/>
</dbReference>
<evidence type="ECO:0000256" key="3">
    <source>
        <dbReference type="ARBA" id="ARBA00022989"/>
    </source>
</evidence>
<evidence type="ECO:0000256" key="5">
    <source>
        <dbReference type="SAM" id="Phobius"/>
    </source>
</evidence>
<feature type="transmembrane region" description="Helical" evidence="5">
    <location>
        <begin position="57"/>
        <end position="78"/>
    </location>
</feature>
<comment type="subcellular location">
    <subcellularLocation>
        <location evidence="1">Membrane</location>
        <topology evidence="1">Multi-pass membrane protein</topology>
    </subcellularLocation>
</comment>
<dbReference type="SUPFAM" id="SSF103473">
    <property type="entry name" value="MFS general substrate transporter"/>
    <property type="match status" value="1"/>
</dbReference>
<dbReference type="InterPro" id="IPR036259">
    <property type="entry name" value="MFS_trans_sf"/>
</dbReference>
<keyword evidence="4 5" id="KW-0472">Membrane</keyword>
<name>A0A846TSV6_9MICC</name>
<dbReference type="Proteomes" id="UP000521379">
    <property type="component" value="Unassembled WGS sequence"/>
</dbReference>
<dbReference type="PANTHER" id="PTHR23514">
    <property type="entry name" value="BYPASS OF STOP CODON PROTEIN 6"/>
    <property type="match status" value="1"/>
</dbReference>
<evidence type="ECO:0000313" key="6">
    <source>
        <dbReference type="EMBL" id="NKE08862.1"/>
    </source>
</evidence>
<dbReference type="CDD" id="cd17393">
    <property type="entry name" value="MFS_MosC_like"/>
    <property type="match status" value="1"/>
</dbReference>
<evidence type="ECO:0000256" key="2">
    <source>
        <dbReference type="ARBA" id="ARBA00022692"/>
    </source>
</evidence>
<dbReference type="PANTHER" id="PTHR23514:SF13">
    <property type="entry name" value="INNER MEMBRANE PROTEIN YBJJ"/>
    <property type="match status" value="1"/>
</dbReference>
<feature type="transmembrane region" description="Helical" evidence="5">
    <location>
        <begin position="414"/>
        <end position="435"/>
    </location>
</feature>
<sequence length="445" mass="44814">MPTETSRTTTAVVPAARLKTARWASGGFFLVNGAVYANLLPRLPEVKDAFELTNTQFGFLVIALPVGSILAGMAPAPLLRRFGSARVAGIGSAALAAVIAVAGTAAAWAAGSTLFLGGQANGAAVGLGVVVAYLAGMMLAGMLDAIVDTAQNAQGIQIQKAMGRSILNSLHALWSLGAMLGGLMGSAAVALDLPLHIHLAISGALFAAVALISQHFALNRHETEGLSRVRVVADETGPGTPDTPAKPVIPAASPSTGRALALVALISSIAIAGAMVEDLGMNWSTLFLSRVLDTPAAWAGMGLVALMAAQFIGRLVGDAMTNRFGRVWMARFGGSLAAAGLAVAALSPAPTFAIIGFALAGFGCATLVPSAFHAADSVPGLKPGTGLTMAGWLLRAAFLSVSPFVGVVSDSVGLRVAVLAVPVVGIFAVVVAGALRDRDDDAPAA</sequence>
<evidence type="ECO:0000313" key="7">
    <source>
        <dbReference type="Proteomes" id="UP000521379"/>
    </source>
</evidence>
<feature type="transmembrane region" description="Helical" evidence="5">
    <location>
        <begin position="387"/>
        <end position="408"/>
    </location>
</feature>
<dbReference type="AlphaFoldDB" id="A0A846TSV6"/>
<organism evidence="6 7">
    <name type="scientific">Kocuria subflava</name>
    <dbReference type="NCBI Taxonomy" id="1736139"/>
    <lineage>
        <taxon>Bacteria</taxon>
        <taxon>Bacillati</taxon>
        <taxon>Actinomycetota</taxon>
        <taxon>Actinomycetes</taxon>
        <taxon>Micrococcales</taxon>
        <taxon>Micrococcaceae</taxon>
        <taxon>Kocuria</taxon>
    </lineage>
</organism>